<feature type="transmembrane region" description="Helical" evidence="5">
    <location>
        <begin position="306"/>
        <end position="329"/>
    </location>
</feature>
<organism evidence="8 9">
    <name type="scientific">Photobacterium piscicola</name>
    <dbReference type="NCBI Taxonomy" id="1378299"/>
    <lineage>
        <taxon>Bacteria</taxon>
        <taxon>Pseudomonadati</taxon>
        <taxon>Pseudomonadota</taxon>
        <taxon>Gammaproteobacteria</taxon>
        <taxon>Vibrionales</taxon>
        <taxon>Vibrionaceae</taxon>
        <taxon>Photobacterium</taxon>
    </lineage>
</organism>
<protein>
    <submittedName>
        <fullName evidence="8">Methyl-accepting chemotaxis protein McpS</fullName>
    </submittedName>
</protein>
<dbReference type="InterPro" id="IPR003660">
    <property type="entry name" value="HAMP_dom"/>
</dbReference>
<dbReference type="GO" id="GO:0016020">
    <property type="term" value="C:membrane"/>
    <property type="evidence" value="ECO:0007669"/>
    <property type="project" value="UniProtKB-SubCell"/>
</dbReference>
<comment type="subcellular location">
    <subcellularLocation>
        <location evidence="1">Membrane</location>
    </subcellularLocation>
</comment>
<feature type="domain" description="HAMP" evidence="7">
    <location>
        <begin position="330"/>
        <end position="382"/>
    </location>
</feature>
<evidence type="ECO:0000256" key="2">
    <source>
        <dbReference type="ARBA" id="ARBA00023224"/>
    </source>
</evidence>
<dbReference type="Pfam" id="PF00015">
    <property type="entry name" value="MCPsignal"/>
    <property type="match status" value="1"/>
</dbReference>
<dbReference type="Gene3D" id="1.10.287.950">
    <property type="entry name" value="Methyl-accepting chemotaxis protein"/>
    <property type="match status" value="1"/>
</dbReference>
<dbReference type="AlphaFoldDB" id="A0A1T5HWE0"/>
<dbReference type="CDD" id="cd11386">
    <property type="entry name" value="MCP_signal"/>
    <property type="match status" value="1"/>
</dbReference>
<dbReference type="SUPFAM" id="SSF58104">
    <property type="entry name" value="Methyl-accepting chemotaxis protein (MCP) signaling domain"/>
    <property type="match status" value="1"/>
</dbReference>
<gene>
    <name evidence="8" type="primary">mcpS_1</name>
    <name evidence="8" type="ORF">CZ809_00520</name>
</gene>
<evidence type="ECO:0000313" key="8">
    <source>
        <dbReference type="EMBL" id="SKC31042.1"/>
    </source>
</evidence>
<reference evidence="8 9" key="1">
    <citation type="submission" date="2017-02" db="EMBL/GenBank/DDBJ databases">
        <authorList>
            <person name="Peterson S.W."/>
        </authorList>
    </citation>
    <scope>NUCLEOTIDE SEQUENCE [LARGE SCALE GENOMIC DNA]</scope>
    <source>
        <strain evidence="9">type strain: NCCB 100098</strain>
    </source>
</reference>
<evidence type="ECO:0000256" key="4">
    <source>
        <dbReference type="PROSITE-ProRule" id="PRU00284"/>
    </source>
</evidence>
<evidence type="ECO:0000259" key="6">
    <source>
        <dbReference type="PROSITE" id="PS50111"/>
    </source>
</evidence>
<dbReference type="GO" id="GO:0007165">
    <property type="term" value="P:signal transduction"/>
    <property type="evidence" value="ECO:0007669"/>
    <property type="project" value="UniProtKB-KW"/>
</dbReference>
<dbReference type="FunFam" id="1.10.287.950:FF:000001">
    <property type="entry name" value="Methyl-accepting chemotaxis sensory transducer"/>
    <property type="match status" value="1"/>
</dbReference>
<evidence type="ECO:0000313" key="9">
    <source>
        <dbReference type="Proteomes" id="UP000189966"/>
    </source>
</evidence>
<keyword evidence="5" id="KW-0812">Transmembrane</keyword>
<dbReference type="PANTHER" id="PTHR32089">
    <property type="entry name" value="METHYL-ACCEPTING CHEMOTAXIS PROTEIN MCPB"/>
    <property type="match status" value="1"/>
</dbReference>
<proteinExistence type="inferred from homology"/>
<dbReference type="PANTHER" id="PTHR32089:SF70">
    <property type="entry name" value="ENERGY TAXIS MODULATING METHYL ACCEPTING SENSORY TRANSDUCER"/>
    <property type="match status" value="1"/>
</dbReference>
<dbReference type="PROSITE" id="PS50885">
    <property type="entry name" value="HAMP"/>
    <property type="match status" value="1"/>
</dbReference>
<dbReference type="OrthoDB" id="5579179at2"/>
<dbReference type="PROSITE" id="PS50111">
    <property type="entry name" value="CHEMOTAXIS_TRANSDUC_2"/>
    <property type="match status" value="1"/>
</dbReference>
<dbReference type="InterPro" id="IPR004089">
    <property type="entry name" value="MCPsignal_dom"/>
</dbReference>
<dbReference type="Proteomes" id="UP000189966">
    <property type="component" value="Unassembled WGS sequence"/>
</dbReference>
<dbReference type="GO" id="GO:0006935">
    <property type="term" value="P:chemotaxis"/>
    <property type="evidence" value="ECO:0007669"/>
    <property type="project" value="UniProtKB-ARBA"/>
</dbReference>
<dbReference type="CDD" id="cd06225">
    <property type="entry name" value="HAMP"/>
    <property type="match status" value="1"/>
</dbReference>
<evidence type="ECO:0000256" key="5">
    <source>
        <dbReference type="SAM" id="Phobius"/>
    </source>
</evidence>
<dbReference type="EMBL" id="FUZI01000001">
    <property type="protein sequence ID" value="SKC31042.1"/>
    <property type="molecule type" value="Genomic_DNA"/>
</dbReference>
<evidence type="ECO:0000259" key="7">
    <source>
        <dbReference type="PROSITE" id="PS50885"/>
    </source>
</evidence>
<keyword evidence="2 4" id="KW-0807">Transducer</keyword>
<accession>A0A1T5HWE0</accession>
<dbReference type="SMART" id="SM00283">
    <property type="entry name" value="MA"/>
    <property type="match status" value="1"/>
</dbReference>
<dbReference type="RefSeq" id="WP_080155873.1">
    <property type="nucleotide sequence ID" value="NZ_FUZI01000001.1"/>
</dbReference>
<name>A0A1T5HWE0_9GAMM</name>
<evidence type="ECO:0000256" key="1">
    <source>
        <dbReference type="ARBA" id="ARBA00004370"/>
    </source>
</evidence>
<evidence type="ECO:0000256" key="3">
    <source>
        <dbReference type="ARBA" id="ARBA00029447"/>
    </source>
</evidence>
<keyword evidence="5" id="KW-1133">Transmembrane helix</keyword>
<feature type="domain" description="Methyl-accepting transducer" evidence="6">
    <location>
        <begin position="387"/>
        <end position="623"/>
    </location>
</feature>
<sequence length="659" mass="72317">MSLSIVQRTIAGFTLMLVLILLLGGISYGNTDRIHSRLQHVTEVSTPMVISASQLLASLRENQLKVIDYQTTTNIGVLAIKKADVQKAEHDFRLLEQQAQHYAVDSRAKSELATALIAANAFFTSSNTAIERYDQWLAVKRQHQRLNLEFIHLEDTYQSAANLLIQSASHKRSLRNRVELITSGISRDLKNVRRATPQTDLKTLSAVLTKDIEMATQGIARIDIAEDVKARYSKNLNRVYALTLGANSMLEVMAKQHLLASQLAVLNEKSNQQVTATQQALTVYMEYAQANAKASQQAADEAANQAILSIIIAALVSTMIAAVIAITTAKRIHTPLVRINSVLKKMTEGDMTQRTNYHSGCEFGALSRSIDQLSISMADILTQIHIGSAHLVSEANKTATTSEKAMNRVEDQKSRTDQVAAAISELEVSAKEISRSSEQTVAEVDEVNQAAQQGRELVLTSRTITEQLAVEMTEAVAITQKLSEFSNNIGSILGVIRSIAEQTNLLALNAAIEAARAGEQGRGFAVVADEVRALANRTQQSTEEIQRMITNLQQNALQVSQVMTRSQIQTEQCVEQARSTDVALQTIVDRMHLILDMAIQVAHATEEQISVSQDVSEHINGIAAVAYNAENEARESAQSSEALSQLAAQQRQLIERFKV</sequence>
<dbReference type="SMART" id="SM00304">
    <property type="entry name" value="HAMP"/>
    <property type="match status" value="1"/>
</dbReference>
<comment type="similarity">
    <text evidence="3">Belongs to the methyl-accepting chemotaxis (MCP) protein family.</text>
</comment>
<keyword evidence="5" id="KW-0472">Membrane</keyword>